<reference evidence="3 4" key="1">
    <citation type="submission" date="2014-06" db="EMBL/GenBank/DDBJ databases">
        <title>Evolutionary Origins and Diversification of the Mycorrhizal Mutualists.</title>
        <authorList>
            <consortium name="DOE Joint Genome Institute"/>
            <consortium name="Mycorrhizal Genomics Consortium"/>
            <person name="Kohler A."/>
            <person name="Kuo A."/>
            <person name="Nagy L.G."/>
            <person name="Floudas D."/>
            <person name="Copeland A."/>
            <person name="Barry K.W."/>
            <person name="Cichocki N."/>
            <person name="Veneault-Fourrey C."/>
            <person name="LaButti K."/>
            <person name="Lindquist E.A."/>
            <person name="Lipzen A."/>
            <person name="Lundell T."/>
            <person name="Morin E."/>
            <person name="Murat C."/>
            <person name="Riley R."/>
            <person name="Ohm R."/>
            <person name="Sun H."/>
            <person name="Tunlid A."/>
            <person name="Henrissat B."/>
            <person name="Grigoriev I.V."/>
            <person name="Hibbett D.S."/>
            <person name="Martin F."/>
        </authorList>
    </citation>
    <scope>NUCLEOTIDE SEQUENCE [LARGE SCALE GENOMIC DNA]</scope>
    <source>
        <strain evidence="3 4">SS14</strain>
    </source>
</reference>
<dbReference type="OrthoDB" id="5570013at2759"/>
<dbReference type="Proteomes" id="UP000054279">
    <property type="component" value="Unassembled WGS sequence"/>
</dbReference>
<sequence>MVILTSDQDSDSKTPTSPTSTRFSTNYDSTVGSHTIASSSYPSSQPSQSARHYEELEAPPQYSPRSPQTPLLSPYFPTEREWRRPAHSRFFRTLFIAAIIYVIVASLTRGVYVSFRSELPISTLPGGMAAGPIGEDGHVINCFSGESINKTEIGSEPPYSTSVSFSIPSSSDLIYFLSRGDYGFGSLRFELSDKDKDDIEIEVTIKYHKREMWRRSQVCSLERDAGRSRGIAFF</sequence>
<feature type="transmembrane region" description="Helical" evidence="2">
    <location>
        <begin position="90"/>
        <end position="112"/>
    </location>
</feature>
<name>A0A0C9VF93_SPHS4</name>
<dbReference type="AlphaFoldDB" id="A0A0C9VF93"/>
<feature type="compositionally biased region" description="Polar residues" evidence="1">
    <location>
        <begin position="26"/>
        <end position="37"/>
    </location>
</feature>
<keyword evidence="2" id="KW-0472">Membrane</keyword>
<evidence type="ECO:0000313" key="3">
    <source>
        <dbReference type="EMBL" id="KIJ40097.1"/>
    </source>
</evidence>
<feature type="compositionally biased region" description="Low complexity" evidence="1">
    <location>
        <begin position="13"/>
        <end position="25"/>
    </location>
</feature>
<keyword evidence="4" id="KW-1185">Reference proteome</keyword>
<feature type="region of interest" description="Disordered" evidence="1">
    <location>
        <begin position="1"/>
        <end position="74"/>
    </location>
</feature>
<keyword evidence="2" id="KW-0812">Transmembrane</keyword>
<dbReference type="HOGENOM" id="CLU_1187491_0_0_1"/>
<dbReference type="EMBL" id="KN837146">
    <property type="protein sequence ID" value="KIJ40097.1"/>
    <property type="molecule type" value="Genomic_DNA"/>
</dbReference>
<protein>
    <submittedName>
        <fullName evidence="3">Uncharacterized protein</fullName>
    </submittedName>
</protein>
<organism evidence="3 4">
    <name type="scientific">Sphaerobolus stellatus (strain SS14)</name>
    <dbReference type="NCBI Taxonomy" id="990650"/>
    <lineage>
        <taxon>Eukaryota</taxon>
        <taxon>Fungi</taxon>
        <taxon>Dikarya</taxon>
        <taxon>Basidiomycota</taxon>
        <taxon>Agaricomycotina</taxon>
        <taxon>Agaricomycetes</taxon>
        <taxon>Phallomycetidae</taxon>
        <taxon>Geastrales</taxon>
        <taxon>Sphaerobolaceae</taxon>
        <taxon>Sphaerobolus</taxon>
    </lineage>
</organism>
<proteinExistence type="predicted"/>
<gene>
    <name evidence="3" type="ORF">M422DRAFT_256921</name>
</gene>
<evidence type="ECO:0000313" key="4">
    <source>
        <dbReference type="Proteomes" id="UP000054279"/>
    </source>
</evidence>
<evidence type="ECO:0000256" key="2">
    <source>
        <dbReference type="SAM" id="Phobius"/>
    </source>
</evidence>
<keyword evidence="2" id="KW-1133">Transmembrane helix</keyword>
<evidence type="ECO:0000256" key="1">
    <source>
        <dbReference type="SAM" id="MobiDB-lite"/>
    </source>
</evidence>
<feature type="non-terminal residue" evidence="3">
    <location>
        <position position="234"/>
    </location>
</feature>
<accession>A0A0C9VF93</accession>
<feature type="compositionally biased region" description="Low complexity" evidence="1">
    <location>
        <begin position="38"/>
        <end position="49"/>
    </location>
</feature>